<dbReference type="GO" id="GO:0030288">
    <property type="term" value="C:outer membrane-bounded periplasmic space"/>
    <property type="evidence" value="ECO:0007669"/>
    <property type="project" value="TreeGrafter"/>
</dbReference>
<proteinExistence type="inferred from homology"/>
<comment type="subcellular location">
    <subcellularLocation>
        <location evidence="1">Periplasm</location>
    </subcellularLocation>
</comment>
<sequence>MTPERSTAQTAIRPNTEPTVGLNWMLGSAVSVLIIAATTFATKAEEVIVSHGYSSFGDLKYGPDFEHLDYVNPDAPKGGEISTWSLGNFDSFNQYARQGVAAALNTIGSESVLTSTADDPYGAYCFLCETLTYDEDLTFVTFKLREDVTFSDGSPMTAADVEFSNRLFLEQGIAEYRRIAEGFVDSIEVVDDYTITFRFNESSPVRDRIGFAGGGPVFSKTWFEENDIRLDQSTNRPFLSTGAYVLDSFDYNRQVIYARNPDYWGEGIPFNIGRNNFDRIRVEYFADRAAALEAFKSGDYHFRAESDAKDWATAYNFPRVDDGTVVLETTPDETVGPMLSFVFNLDREKWQNPDVRRAISMMFNFEWTNETLFYGLFKRPVSFWENTDLAATGLPTEAEIALLQPLVDEGLLPESILTEEAAMPPENRPRANQPARGMYREAGRLLDDAGWEVGDDGMRRKNGEVLSVNIIQYNPLYDRVVNPFIENLEALGVAANLERIDTAQYVERRRKGDFDLTNQGIQMGFEPSIGLKQWFSSETADNSSRNLMRLRDPAVDRILPIVIASDTLEDLQTSVHALDRVLRHIGFAIPQWYKQEYWLAYYKMYRHPEPLPPLAIGLYDFWWYDEEAAEELRAQGVLR</sequence>
<dbReference type="Pfam" id="PF00496">
    <property type="entry name" value="SBP_bac_5"/>
    <property type="match status" value="1"/>
</dbReference>
<dbReference type="InterPro" id="IPR030678">
    <property type="entry name" value="Peptide/Ni-bd"/>
</dbReference>
<dbReference type="EMBL" id="BLJE01000002">
    <property type="protein sequence ID" value="GFE64877.1"/>
    <property type="molecule type" value="Genomic_DNA"/>
</dbReference>
<dbReference type="OrthoDB" id="9803988at2"/>
<evidence type="ECO:0000256" key="2">
    <source>
        <dbReference type="ARBA" id="ARBA00005695"/>
    </source>
</evidence>
<feature type="domain" description="Solute-binding protein family 5" evidence="5">
    <location>
        <begin position="128"/>
        <end position="538"/>
    </location>
</feature>
<dbReference type="CDD" id="cd08497">
    <property type="entry name" value="MbnE-like"/>
    <property type="match status" value="1"/>
</dbReference>
<evidence type="ECO:0000259" key="5">
    <source>
        <dbReference type="Pfam" id="PF00496"/>
    </source>
</evidence>
<dbReference type="InterPro" id="IPR000914">
    <property type="entry name" value="SBP_5_dom"/>
</dbReference>
<dbReference type="SUPFAM" id="SSF53850">
    <property type="entry name" value="Periplasmic binding protein-like II"/>
    <property type="match status" value="1"/>
</dbReference>
<organism evidence="6 7">
    <name type="scientific">Litoreibacter roseus</name>
    <dbReference type="NCBI Taxonomy" id="2601869"/>
    <lineage>
        <taxon>Bacteria</taxon>
        <taxon>Pseudomonadati</taxon>
        <taxon>Pseudomonadota</taxon>
        <taxon>Alphaproteobacteria</taxon>
        <taxon>Rhodobacterales</taxon>
        <taxon>Roseobacteraceae</taxon>
        <taxon>Litoreibacter</taxon>
    </lineage>
</organism>
<dbReference type="AlphaFoldDB" id="A0A6N6JFZ2"/>
<dbReference type="Gene3D" id="3.40.190.10">
    <property type="entry name" value="Periplasmic binding protein-like II"/>
    <property type="match status" value="1"/>
</dbReference>
<dbReference type="PANTHER" id="PTHR30290:SF64">
    <property type="entry name" value="ABC TRANSPORTER PERIPLASMIC BINDING PROTEIN"/>
    <property type="match status" value="1"/>
</dbReference>
<name>A0A6N6JFZ2_9RHOB</name>
<reference evidence="6 7" key="1">
    <citation type="submission" date="2019-12" db="EMBL/GenBank/DDBJ databases">
        <title>Litoreibacter badius sp. nov., a novel bacteriochlorophyll a-containing bacterium in the genus Litoreibacter.</title>
        <authorList>
            <person name="Kanamuro M."/>
            <person name="Takabe Y."/>
            <person name="Mori K."/>
            <person name="Takaichi S."/>
            <person name="Hanada S."/>
        </authorList>
    </citation>
    <scope>NUCLEOTIDE SEQUENCE [LARGE SCALE GENOMIC DNA]</scope>
    <source>
        <strain evidence="6 7">K6</strain>
    </source>
</reference>
<dbReference type="GO" id="GO:0015833">
    <property type="term" value="P:peptide transport"/>
    <property type="evidence" value="ECO:0007669"/>
    <property type="project" value="TreeGrafter"/>
</dbReference>
<evidence type="ECO:0000256" key="4">
    <source>
        <dbReference type="SAM" id="Phobius"/>
    </source>
</evidence>
<evidence type="ECO:0000313" key="6">
    <source>
        <dbReference type="EMBL" id="GFE64877.1"/>
    </source>
</evidence>
<comment type="caution">
    <text evidence="6">The sequence shown here is derived from an EMBL/GenBank/DDBJ whole genome shotgun (WGS) entry which is preliminary data.</text>
</comment>
<protein>
    <submittedName>
        <fullName evidence="6">ABC transporter substrate-binding protein</fullName>
    </submittedName>
</protein>
<dbReference type="PIRSF" id="PIRSF002741">
    <property type="entry name" value="MppA"/>
    <property type="match status" value="1"/>
</dbReference>
<keyword evidence="4" id="KW-1133">Transmembrane helix</keyword>
<keyword evidence="4" id="KW-0472">Membrane</keyword>
<dbReference type="GO" id="GO:0043190">
    <property type="term" value="C:ATP-binding cassette (ABC) transporter complex"/>
    <property type="evidence" value="ECO:0007669"/>
    <property type="project" value="InterPro"/>
</dbReference>
<dbReference type="Proteomes" id="UP000436822">
    <property type="component" value="Unassembled WGS sequence"/>
</dbReference>
<keyword evidence="4" id="KW-0812">Transmembrane</keyword>
<dbReference type="GO" id="GO:0042884">
    <property type="term" value="P:microcin transport"/>
    <property type="evidence" value="ECO:0007669"/>
    <property type="project" value="TreeGrafter"/>
</dbReference>
<dbReference type="RefSeq" id="WP_159806375.1">
    <property type="nucleotide sequence ID" value="NZ_BLJE01000002.1"/>
</dbReference>
<comment type="similarity">
    <text evidence="2">Belongs to the bacterial solute-binding protein 5 family.</text>
</comment>
<feature type="transmembrane region" description="Helical" evidence="4">
    <location>
        <begin position="21"/>
        <end position="41"/>
    </location>
</feature>
<dbReference type="GO" id="GO:1904680">
    <property type="term" value="F:peptide transmembrane transporter activity"/>
    <property type="evidence" value="ECO:0007669"/>
    <property type="project" value="TreeGrafter"/>
</dbReference>
<keyword evidence="3" id="KW-0732">Signal</keyword>
<dbReference type="InterPro" id="IPR039424">
    <property type="entry name" value="SBP_5"/>
</dbReference>
<accession>A0A6N6JFZ2</accession>
<dbReference type="Gene3D" id="3.10.105.10">
    <property type="entry name" value="Dipeptide-binding Protein, Domain 3"/>
    <property type="match status" value="1"/>
</dbReference>
<gene>
    <name evidence="6" type="ORF">KIN_19510</name>
</gene>
<evidence type="ECO:0000313" key="7">
    <source>
        <dbReference type="Proteomes" id="UP000436822"/>
    </source>
</evidence>
<evidence type="ECO:0000256" key="1">
    <source>
        <dbReference type="ARBA" id="ARBA00004418"/>
    </source>
</evidence>
<evidence type="ECO:0000256" key="3">
    <source>
        <dbReference type="ARBA" id="ARBA00022729"/>
    </source>
</evidence>
<dbReference type="PANTHER" id="PTHR30290">
    <property type="entry name" value="PERIPLASMIC BINDING COMPONENT OF ABC TRANSPORTER"/>
    <property type="match status" value="1"/>
</dbReference>
<keyword evidence="7" id="KW-1185">Reference proteome</keyword>